<keyword evidence="2" id="KW-1185">Reference proteome</keyword>
<organism evidence="1 2">
    <name type="scientific">Intestinibacter bartlettii</name>
    <dbReference type="NCBI Taxonomy" id="261299"/>
    <lineage>
        <taxon>Bacteria</taxon>
        <taxon>Bacillati</taxon>
        <taxon>Bacillota</taxon>
        <taxon>Clostridia</taxon>
        <taxon>Peptostreptococcales</taxon>
        <taxon>Peptostreptococcaceae</taxon>
        <taxon>Intestinibacter</taxon>
    </lineage>
</organism>
<protein>
    <recommendedName>
        <fullName evidence="3">PIR Superfamily Protein</fullName>
    </recommendedName>
</protein>
<dbReference type="Proteomes" id="UP001196301">
    <property type="component" value="Unassembled WGS sequence"/>
</dbReference>
<proteinExistence type="predicted"/>
<name>A0ABS6DXK2_9FIRM</name>
<dbReference type="RefSeq" id="WP_216569940.1">
    <property type="nucleotide sequence ID" value="NZ_JAHLOQ010000023.1"/>
</dbReference>
<comment type="caution">
    <text evidence="1">The sequence shown here is derived from an EMBL/GenBank/DDBJ whole genome shotgun (WGS) entry which is preliminary data.</text>
</comment>
<evidence type="ECO:0008006" key="3">
    <source>
        <dbReference type="Google" id="ProtNLM"/>
    </source>
</evidence>
<evidence type="ECO:0000313" key="2">
    <source>
        <dbReference type="Proteomes" id="UP001196301"/>
    </source>
</evidence>
<gene>
    <name evidence="1" type="ORF">KQI20_09040</name>
</gene>
<evidence type="ECO:0000313" key="1">
    <source>
        <dbReference type="EMBL" id="MBU5336583.1"/>
    </source>
</evidence>
<reference evidence="1 2" key="1">
    <citation type="submission" date="2021-06" db="EMBL/GenBank/DDBJ databases">
        <authorList>
            <person name="Sun Q."/>
            <person name="Li D."/>
        </authorList>
    </citation>
    <scope>NUCLEOTIDE SEQUENCE [LARGE SCALE GENOMIC DNA]</scope>
    <source>
        <strain evidence="1 2">N19</strain>
    </source>
</reference>
<accession>A0ABS6DXK2</accession>
<sequence>MDTYSDNHSSYITTIPTITDEEFERMECFAVNLLNYVSGDYGVYDYSMEYDFMESNYYSIKSSLEKLEKYKENYGNTTEWANKYLYLYLCYSNLYEAHNRQFYWYQKYIIDKEMSAYQSNQYLIDIIDLYTDCMKQITIYQSNK</sequence>
<dbReference type="EMBL" id="JAHLOQ010000023">
    <property type="protein sequence ID" value="MBU5336583.1"/>
    <property type="molecule type" value="Genomic_DNA"/>
</dbReference>